<organism evidence="1 2">
    <name type="scientific">Ancylostoma ceylanicum</name>
    <dbReference type="NCBI Taxonomy" id="53326"/>
    <lineage>
        <taxon>Eukaryota</taxon>
        <taxon>Metazoa</taxon>
        <taxon>Ecdysozoa</taxon>
        <taxon>Nematoda</taxon>
        <taxon>Chromadorea</taxon>
        <taxon>Rhabditida</taxon>
        <taxon>Rhabditina</taxon>
        <taxon>Rhabditomorpha</taxon>
        <taxon>Strongyloidea</taxon>
        <taxon>Ancylostomatidae</taxon>
        <taxon>Ancylostomatinae</taxon>
        <taxon>Ancylostoma</taxon>
    </lineage>
</organism>
<dbReference type="OrthoDB" id="5904800at2759"/>
<dbReference type="AlphaFoldDB" id="A0A016TZ84"/>
<name>A0A016TZ84_9BILA</name>
<gene>
    <name evidence="1" type="primary">Acey_s0068.g196</name>
    <name evidence="1" type="ORF">Y032_0068g196</name>
</gene>
<accession>A0A016TZ84</accession>
<evidence type="ECO:0000313" key="2">
    <source>
        <dbReference type="Proteomes" id="UP000024635"/>
    </source>
</evidence>
<reference evidence="2" key="1">
    <citation type="journal article" date="2015" name="Nat. Genet.">
        <title>The genome and transcriptome of the zoonotic hookworm Ancylostoma ceylanicum identify infection-specific gene families.</title>
        <authorList>
            <person name="Schwarz E.M."/>
            <person name="Hu Y."/>
            <person name="Antoshechkin I."/>
            <person name="Miller M.M."/>
            <person name="Sternberg P.W."/>
            <person name="Aroian R.V."/>
        </authorList>
    </citation>
    <scope>NUCLEOTIDE SEQUENCE</scope>
    <source>
        <strain evidence="2">HY135</strain>
    </source>
</reference>
<evidence type="ECO:0000313" key="1">
    <source>
        <dbReference type="EMBL" id="EYC07907.1"/>
    </source>
</evidence>
<proteinExistence type="predicted"/>
<dbReference type="Proteomes" id="UP000024635">
    <property type="component" value="Unassembled WGS sequence"/>
</dbReference>
<comment type="caution">
    <text evidence="1">The sequence shown here is derived from an EMBL/GenBank/DDBJ whole genome shotgun (WGS) entry which is preliminary data.</text>
</comment>
<sequence>MNVAGDVPGLPLTLWWTSFSSKICYNSLSLPRRVSMARTRLMVRSHSWPTKPFIPTGWVNWYQRNLGGLSTDLVHRMPPQVAV</sequence>
<keyword evidence="2" id="KW-1185">Reference proteome</keyword>
<protein>
    <submittedName>
        <fullName evidence="1">Uncharacterized protein</fullName>
    </submittedName>
</protein>
<dbReference type="EMBL" id="JARK01001404">
    <property type="protein sequence ID" value="EYC07907.1"/>
    <property type="molecule type" value="Genomic_DNA"/>
</dbReference>